<feature type="compositionally biased region" description="Basic and acidic residues" evidence="1">
    <location>
        <begin position="66"/>
        <end position="75"/>
    </location>
</feature>
<dbReference type="GO" id="GO:0047570">
    <property type="term" value="F:3-oxoadipate enol-lactonase activity"/>
    <property type="evidence" value="ECO:0007669"/>
    <property type="project" value="UniProtKB-EC"/>
</dbReference>
<dbReference type="AlphaFoldDB" id="A0A6J4LH55"/>
<protein>
    <submittedName>
        <fullName evidence="2">Beta-ketoadipate enol-lactone hydrolase</fullName>
        <ecNumber evidence="2">3.1.1.24</ecNumber>
    </submittedName>
</protein>
<evidence type="ECO:0000313" key="2">
    <source>
        <dbReference type="EMBL" id="CAA9332775.1"/>
    </source>
</evidence>
<keyword evidence="2" id="KW-0378">Hydrolase</keyword>
<dbReference type="EMBL" id="CADCUC010000302">
    <property type="protein sequence ID" value="CAA9332775.1"/>
    <property type="molecule type" value="Genomic_DNA"/>
</dbReference>
<accession>A0A6J4LH55</accession>
<feature type="non-terminal residue" evidence="2">
    <location>
        <position position="1"/>
    </location>
</feature>
<name>A0A6J4LH55_9HYPH</name>
<organism evidence="2">
    <name type="scientific">uncultured Microvirga sp</name>
    <dbReference type="NCBI Taxonomy" id="412392"/>
    <lineage>
        <taxon>Bacteria</taxon>
        <taxon>Pseudomonadati</taxon>
        <taxon>Pseudomonadota</taxon>
        <taxon>Alphaproteobacteria</taxon>
        <taxon>Hyphomicrobiales</taxon>
        <taxon>Methylobacteriaceae</taxon>
        <taxon>Microvirga</taxon>
        <taxon>environmental samples</taxon>
    </lineage>
</organism>
<feature type="non-terminal residue" evidence="2">
    <location>
        <position position="75"/>
    </location>
</feature>
<proteinExistence type="predicted"/>
<feature type="region of interest" description="Disordered" evidence="1">
    <location>
        <begin position="1"/>
        <end position="75"/>
    </location>
</feature>
<evidence type="ECO:0000256" key="1">
    <source>
        <dbReference type="SAM" id="MobiDB-lite"/>
    </source>
</evidence>
<reference evidence="2" key="1">
    <citation type="submission" date="2020-02" db="EMBL/GenBank/DDBJ databases">
        <authorList>
            <person name="Meier V. D."/>
        </authorList>
    </citation>
    <scope>NUCLEOTIDE SEQUENCE</scope>
    <source>
        <strain evidence="2">AVDCRST_MAG90</strain>
    </source>
</reference>
<sequence>ADHSGQRHRPVLRGGRSRRRPGGGVLELARDHPRHVGPAGRGVGRAVSLHVLRHPRPRALAGGGRGGERRGLGRR</sequence>
<dbReference type="EC" id="3.1.1.24" evidence="2"/>
<feature type="compositionally biased region" description="Basic residues" evidence="1">
    <location>
        <begin position="1"/>
        <end position="21"/>
    </location>
</feature>
<gene>
    <name evidence="2" type="ORF">AVDCRST_MAG90-1577</name>
</gene>